<sequence>MPHSSRKKKPIPQKRLQVTDDHGWTHVTTTRHARRAVHQNNANANANNTNNTDANTDNGNEAEIKLPPAEPPRGLTLTELTEQFAFHRARWESSATYAAVRRELENHQHHTAPADITSIICIGLGSPSGFLRGGWVDRRSVSMYQLAALATVSDFFEVNVCAQDPVFNTLDKQLLETLSIRAVDHPAAFELVNESSLLFCPGAEKSHLERLLPRSPALVFGGPLESTDSIVLDTFLQGVGSLKLPVFEELEHAFWNMRLYWRINE</sequence>
<organism evidence="3 4">
    <name type="scientific">Penicilliopsis zonata CBS 506.65</name>
    <dbReference type="NCBI Taxonomy" id="1073090"/>
    <lineage>
        <taxon>Eukaryota</taxon>
        <taxon>Fungi</taxon>
        <taxon>Dikarya</taxon>
        <taxon>Ascomycota</taxon>
        <taxon>Pezizomycotina</taxon>
        <taxon>Eurotiomycetes</taxon>
        <taxon>Eurotiomycetidae</taxon>
        <taxon>Eurotiales</taxon>
        <taxon>Aspergillaceae</taxon>
        <taxon>Penicilliopsis</taxon>
    </lineage>
</organism>
<protein>
    <recommendedName>
        <fullName evidence="2">SRR1-like domain-containing protein</fullName>
    </recommendedName>
</protein>
<feature type="domain" description="SRR1-like" evidence="2">
    <location>
        <begin position="104"/>
        <end position="261"/>
    </location>
</feature>
<dbReference type="STRING" id="1073090.A0A1L9SMC2"/>
<dbReference type="PANTHER" id="PTHR42080:SF1">
    <property type="entry name" value="SRR1-LIKE DOMAIN-CONTAINING PROTEIN"/>
    <property type="match status" value="1"/>
</dbReference>
<feature type="compositionally biased region" description="Low complexity" evidence="1">
    <location>
        <begin position="39"/>
        <end position="58"/>
    </location>
</feature>
<evidence type="ECO:0000313" key="3">
    <source>
        <dbReference type="EMBL" id="OJJ48360.1"/>
    </source>
</evidence>
<proteinExistence type="predicted"/>
<dbReference type="GeneID" id="34612773"/>
<dbReference type="AlphaFoldDB" id="A0A1L9SMC2"/>
<reference evidence="4" key="1">
    <citation type="journal article" date="2017" name="Genome Biol.">
        <title>Comparative genomics reveals high biological diversity and specific adaptations in the industrially and medically important fungal genus Aspergillus.</title>
        <authorList>
            <person name="de Vries R.P."/>
            <person name="Riley R."/>
            <person name="Wiebenga A."/>
            <person name="Aguilar-Osorio G."/>
            <person name="Amillis S."/>
            <person name="Uchima C.A."/>
            <person name="Anderluh G."/>
            <person name="Asadollahi M."/>
            <person name="Askin M."/>
            <person name="Barry K."/>
            <person name="Battaglia E."/>
            <person name="Bayram O."/>
            <person name="Benocci T."/>
            <person name="Braus-Stromeyer S.A."/>
            <person name="Caldana C."/>
            <person name="Canovas D."/>
            <person name="Cerqueira G.C."/>
            <person name="Chen F."/>
            <person name="Chen W."/>
            <person name="Choi C."/>
            <person name="Clum A."/>
            <person name="Dos Santos R.A."/>
            <person name="Damasio A.R."/>
            <person name="Diallinas G."/>
            <person name="Emri T."/>
            <person name="Fekete E."/>
            <person name="Flipphi M."/>
            <person name="Freyberg S."/>
            <person name="Gallo A."/>
            <person name="Gournas C."/>
            <person name="Habgood R."/>
            <person name="Hainaut M."/>
            <person name="Harispe M.L."/>
            <person name="Henrissat B."/>
            <person name="Hilden K.S."/>
            <person name="Hope R."/>
            <person name="Hossain A."/>
            <person name="Karabika E."/>
            <person name="Karaffa L."/>
            <person name="Karanyi Z."/>
            <person name="Krasevec N."/>
            <person name="Kuo A."/>
            <person name="Kusch H."/>
            <person name="LaButti K."/>
            <person name="Lagendijk E.L."/>
            <person name="Lapidus A."/>
            <person name="Levasseur A."/>
            <person name="Lindquist E."/>
            <person name="Lipzen A."/>
            <person name="Logrieco A.F."/>
            <person name="MacCabe A."/>
            <person name="Maekelae M.R."/>
            <person name="Malavazi I."/>
            <person name="Melin P."/>
            <person name="Meyer V."/>
            <person name="Mielnichuk N."/>
            <person name="Miskei M."/>
            <person name="Molnar A.P."/>
            <person name="Mule G."/>
            <person name="Ngan C.Y."/>
            <person name="Orejas M."/>
            <person name="Orosz E."/>
            <person name="Ouedraogo J.P."/>
            <person name="Overkamp K.M."/>
            <person name="Park H.-S."/>
            <person name="Perrone G."/>
            <person name="Piumi F."/>
            <person name="Punt P.J."/>
            <person name="Ram A.F."/>
            <person name="Ramon A."/>
            <person name="Rauscher S."/>
            <person name="Record E."/>
            <person name="Riano-Pachon D.M."/>
            <person name="Robert V."/>
            <person name="Roehrig J."/>
            <person name="Ruller R."/>
            <person name="Salamov A."/>
            <person name="Salih N.S."/>
            <person name="Samson R.A."/>
            <person name="Sandor E."/>
            <person name="Sanguinetti M."/>
            <person name="Schuetze T."/>
            <person name="Sepcic K."/>
            <person name="Shelest E."/>
            <person name="Sherlock G."/>
            <person name="Sophianopoulou V."/>
            <person name="Squina F.M."/>
            <person name="Sun H."/>
            <person name="Susca A."/>
            <person name="Todd R.B."/>
            <person name="Tsang A."/>
            <person name="Unkles S.E."/>
            <person name="van de Wiele N."/>
            <person name="van Rossen-Uffink D."/>
            <person name="Oliveira J.V."/>
            <person name="Vesth T.C."/>
            <person name="Visser J."/>
            <person name="Yu J.-H."/>
            <person name="Zhou M."/>
            <person name="Andersen M.R."/>
            <person name="Archer D.B."/>
            <person name="Baker S.E."/>
            <person name="Benoit I."/>
            <person name="Brakhage A.A."/>
            <person name="Braus G.H."/>
            <person name="Fischer R."/>
            <person name="Frisvad J.C."/>
            <person name="Goldman G.H."/>
            <person name="Houbraken J."/>
            <person name="Oakley B."/>
            <person name="Pocsi I."/>
            <person name="Scazzocchio C."/>
            <person name="Seiboth B."/>
            <person name="vanKuyk P.A."/>
            <person name="Wortman J."/>
            <person name="Dyer P.S."/>
            <person name="Grigoriev I.V."/>
        </authorList>
    </citation>
    <scope>NUCLEOTIDE SEQUENCE [LARGE SCALE GENOMIC DNA]</scope>
    <source>
        <strain evidence="4">CBS 506.65</strain>
    </source>
</reference>
<dbReference type="VEuPathDB" id="FungiDB:ASPZODRAFT_1573300"/>
<dbReference type="Proteomes" id="UP000184188">
    <property type="component" value="Unassembled WGS sequence"/>
</dbReference>
<dbReference type="EMBL" id="KV878339">
    <property type="protein sequence ID" value="OJJ48360.1"/>
    <property type="molecule type" value="Genomic_DNA"/>
</dbReference>
<dbReference type="OrthoDB" id="5318346at2759"/>
<feature type="region of interest" description="Disordered" evidence="1">
    <location>
        <begin position="39"/>
        <end position="72"/>
    </location>
</feature>
<name>A0A1L9SMC2_9EURO</name>
<evidence type="ECO:0000259" key="2">
    <source>
        <dbReference type="Pfam" id="PF07985"/>
    </source>
</evidence>
<gene>
    <name evidence="3" type="ORF">ASPZODRAFT_1573300</name>
</gene>
<accession>A0A1L9SMC2</accession>
<dbReference type="PANTHER" id="PTHR42080">
    <property type="entry name" value="SRR1 DOMAIN-CONTAINING PROTEIN"/>
    <property type="match status" value="1"/>
</dbReference>
<dbReference type="Pfam" id="PF07985">
    <property type="entry name" value="SRR1"/>
    <property type="match status" value="1"/>
</dbReference>
<dbReference type="RefSeq" id="XP_022582870.1">
    <property type="nucleotide sequence ID" value="XM_022726309.1"/>
</dbReference>
<dbReference type="InterPro" id="IPR012942">
    <property type="entry name" value="SRR1-like"/>
</dbReference>
<evidence type="ECO:0000313" key="4">
    <source>
        <dbReference type="Proteomes" id="UP000184188"/>
    </source>
</evidence>
<evidence type="ECO:0000256" key="1">
    <source>
        <dbReference type="SAM" id="MobiDB-lite"/>
    </source>
</evidence>
<keyword evidence="4" id="KW-1185">Reference proteome</keyword>